<feature type="active site" description="Tele-phosphohistidine intermediate" evidence="5">
    <location>
        <position position="78"/>
    </location>
</feature>
<feature type="modified residue" description="Phosphohistidine; by HPr" evidence="7">
    <location>
        <position position="78"/>
    </location>
</feature>
<evidence type="ECO:0000256" key="4">
    <source>
        <dbReference type="ARBA" id="ARBA00022683"/>
    </source>
</evidence>
<dbReference type="EMBL" id="DXCM01000085">
    <property type="protein sequence ID" value="HIY93472.1"/>
    <property type="molecule type" value="Genomic_DNA"/>
</dbReference>
<protein>
    <submittedName>
        <fullName evidence="8">PTS lactose/cellobiose transporter subunit IIA</fullName>
    </submittedName>
</protein>
<keyword evidence="4" id="KW-0598">Phosphotransferase system</keyword>
<evidence type="ECO:0000256" key="6">
    <source>
        <dbReference type="PIRSR" id="PIRSR000699-2"/>
    </source>
</evidence>
<keyword evidence="2" id="KW-0762">Sugar transport</keyword>
<evidence type="ECO:0000256" key="3">
    <source>
        <dbReference type="ARBA" id="ARBA00022679"/>
    </source>
</evidence>
<evidence type="ECO:0000256" key="2">
    <source>
        <dbReference type="ARBA" id="ARBA00022597"/>
    </source>
</evidence>
<dbReference type="GO" id="GO:0046872">
    <property type="term" value="F:metal ion binding"/>
    <property type="evidence" value="ECO:0007669"/>
    <property type="project" value="UniProtKB-KW"/>
</dbReference>
<dbReference type="PANTHER" id="PTHR34382:SF7">
    <property type="entry name" value="PTS SYSTEM N,N'-DIACETYLCHITOBIOSE-SPECIFIC EIIA COMPONENT"/>
    <property type="match status" value="1"/>
</dbReference>
<evidence type="ECO:0000256" key="1">
    <source>
        <dbReference type="ARBA" id="ARBA00022448"/>
    </source>
</evidence>
<dbReference type="Proteomes" id="UP000824013">
    <property type="component" value="Unassembled WGS sequence"/>
</dbReference>
<organism evidence="8 9">
    <name type="scientific">Candidatus Companilactobacillus pullicola</name>
    <dbReference type="NCBI Taxonomy" id="2838523"/>
    <lineage>
        <taxon>Bacteria</taxon>
        <taxon>Bacillati</taxon>
        <taxon>Bacillota</taxon>
        <taxon>Bacilli</taxon>
        <taxon>Lactobacillales</taxon>
        <taxon>Lactobacillaceae</taxon>
        <taxon>Companilactobacillus</taxon>
    </lineage>
</organism>
<dbReference type="InterPro" id="IPR036542">
    <property type="entry name" value="PTS_IIA_lac/cel_sf"/>
</dbReference>
<dbReference type="AlphaFoldDB" id="A0A9D1ZNF3"/>
<accession>A0A9D1ZNF3</accession>
<feature type="binding site" evidence="6">
    <location>
        <position position="81"/>
    </location>
    <ligand>
        <name>Mg(2+)</name>
        <dbReference type="ChEBI" id="CHEBI:18420"/>
        <note>ligand shared between all trimeric partners</note>
    </ligand>
</feature>
<sequence>MDNADLEKQFNLISLAGTAKSLAYDAINKAADGDYDGAKEDLKQSDEILGKTHDIQVGDIQDLVNGDDSKKINLIDVHAQDHLMSAIEVRNLSEIIINMYQKLRSENKHE</sequence>
<evidence type="ECO:0000256" key="5">
    <source>
        <dbReference type="PIRSR" id="PIRSR000699-1"/>
    </source>
</evidence>
<keyword evidence="3" id="KW-0808">Transferase</keyword>
<proteinExistence type="predicted"/>
<dbReference type="PIRSF" id="PIRSF000699">
    <property type="entry name" value="PTS_IILac_III"/>
    <property type="match status" value="1"/>
</dbReference>
<evidence type="ECO:0000313" key="9">
    <source>
        <dbReference type="Proteomes" id="UP000824013"/>
    </source>
</evidence>
<dbReference type="PROSITE" id="PS51095">
    <property type="entry name" value="PTS_EIIA_TYPE_3"/>
    <property type="match status" value="1"/>
</dbReference>
<keyword evidence="1" id="KW-0813">Transport</keyword>
<dbReference type="GO" id="GO:0016740">
    <property type="term" value="F:transferase activity"/>
    <property type="evidence" value="ECO:0007669"/>
    <property type="project" value="UniProtKB-KW"/>
</dbReference>
<dbReference type="Pfam" id="PF02255">
    <property type="entry name" value="PTS_IIA"/>
    <property type="match status" value="1"/>
</dbReference>
<comment type="cofactor">
    <cofactor evidence="6">
        <name>Mg(2+)</name>
        <dbReference type="ChEBI" id="CHEBI:18420"/>
    </cofactor>
    <text evidence="6">Binds 1 Mg(2+) ion per trimer.</text>
</comment>
<dbReference type="PANTHER" id="PTHR34382">
    <property type="entry name" value="PTS SYSTEM N,N'-DIACETYLCHITOBIOSE-SPECIFIC EIIA COMPONENT"/>
    <property type="match status" value="1"/>
</dbReference>
<reference evidence="8" key="1">
    <citation type="journal article" date="2021" name="PeerJ">
        <title>Extensive microbial diversity within the chicken gut microbiome revealed by metagenomics and culture.</title>
        <authorList>
            <person name="Gilroy R."/>
            <person name="Ravi A."/>
            <person name="Getino M."/>
            <person name="Pursley I."/>
            <person name="Horton D.L."/>
            <person name="Alikhan N.F."/>
            <person name="Baker D."/>
            <person name="Gharbi K."/>
            <person name="Hall N."/>
            <person name="Watson M."/>
            <person name="Adriaenssens E.M."/>
            <person name="Foster-Nyarko E."/>
            <person name="Jarju S."/>
            <person name="Secka A."/>
            <person name="Antonio M."/>
            <person name="Oren A."/>
            <person name="Chaudhuri R.R."/>
            <person name="La Ragione R."/>
            <person name="Hildebrand F."/>
            <person name="Pallen M.J."/>
        </authorList>
    </citation>
    <scope>NUCLEOTIDE SEQUENCE</scope>
    <source>
        <strain evidence="8">3204</strain>
    </source>
</reference>
<name>A0A9D1ZNF3_9LACO</name>
<evidence type="ECO:0000313" key="8">
    <source>
        <dbReference type="EMBL" id="HIY93472.1"/>
    </source>
</evidence>
<gene>
    <name evidence="8" type="ORF">H9820_11130</name>
</gene>
<dbReference type="SUPFAM" id="SSF46973">
    <property type="entry name" value="Enzyme IIa from lactose specific PTS, IIa-lac"/>
    <property type="match status" value="1"/>
</dbReference>
<reference evidence="8" key="2">
    <citation type="submission" date="2021-04" db="EMBL/GenBank/DDBJ databases">
        <authorList>
            <person name="Gilroy R."/>
        </authorList>
    </citation>
    <scope>NUCLEOTIDE SEQUENCE</scope>
    <source>
        <strain evidence="8">3204</strain>
    </source>
</reference>
<evidence type="ECO:0000256" key="7">
    <source>
        <dbReference type="PROSITE-ProRule" id="PRU00418"/>
    </source>
</evidence>
<dbReference type="GO" id="GO:0009401">
    <property type="term" value="P:phosphoenolpyruvate-dependent sugar phosphotransferase system"/>
    <property type="evidence" value="ECO:0007669"/>
    <property type="project" value="UniProtKB-KW"/>
</dbReference>
<keyword evidence="6" id="KW-0479">Metal-binding</keyword>
<comment type="caution">
    <text evidence="8">The sequence shown here is derived from an EMBL/GenBank/DDBJ whole genome shotgun (WGS) entry which is preliminary data.</text>
</comment>
<dbReference type="Gene3D" id="1.20.58.80">
    <property type="entry name" value="Phosphotransferase system, lactose/cellobiose-type IIA subunit"/>
    <property type="match status" value="1"/>
</dbReference>
<dbReference type="InterPro" id="IPR003188">
    <property type="entry name" value="PTS_IIA_lac/cel"/>
</dbReference>
<keyword evidence="6" id="KW-0460">Magnesium</keyword>